<keyword evidence="2" id="KW-1185">Reference proteome</keyword>
<sequence length="133" mass="13851">MAIELELVSAVALITGDVREKKTYEGRGEARRETGRATDADGRPVSIANAVVITEPLGLLGDAQVQLPDVQLSQVEPGSVIKLDGRLGARLAGRDFGGIGATVSGERVIPVGNYVEWTVAAANGKKPAESRAS</sequence>
<proteinExistence type="predicted"/>
<evidence type="ECO:0000313" key="1">
    <source>
        <dbReference type="EMBL" id="GAA3610583.1"/>
    </source>
</evidence>
<evidence type="ECO:0000313" key="2">
    <source>
        <dbReference type="Proteomes" id="UP001501490"/>
    </source>
</evidence>
<reference evidence="2" key="1">
    <citation type="journal article" date="2019" name="Int. J. Syst. Evol. Microbiol.">
        <title>The Global Catalogue of Microorganisms (GCM) 10K type strain sequencing project: providing services to taxonomists for standard genome sequencing and annotation.</title>
        <authorList>
            <consortium name="The Broad Institute Genomics Platform"/>
            <consortium name="The Broad Institute Genome Sequencing Center for Infectious Disease"/>
            <person name="Wu L."/>
            <person name="Ma J."/>
        </authorList>
    </citation>
    <scope>NUCLEOTIDE SEQUENCE [LARGE SCALE GENOMIC DNA]</scope>
    <source>
        <strain evidence="2">JCM 16929</strain>
    </source>
</reference>
<dbReference type="Proteomes" id="UP001501490">
    <property type="component" value="Unassembled WGS sequence"/>
</dbReference>
<gene>
    <name evidence="1" type="ORF">GCM10022236_10320</name>
</gene>
<name>A0ABP6ZJ38_9ACTN</name>
<dbReference type="EMBL" id="BAABAB010000007">
    <property type="protein sequence ID" value="GAA3610583.1"/>
    <property type="molecule type" value="Genomic_DNA"/>
</dbReference>
<accession>A0ABP6ZJ38</accession>
<organism evidence="1 2">
    <name type="scientific">Microlunatus ginsengisoli</name>
    <dbReference type="NCBI Taxonomy" id="363863"/>
    <lineage>
        <taxon>Bacteria</taxon>
        <taxon>Bacillati</taxon>
        <taxon>Actinomycetota</taxon>
        <taxon>Actinomycetes</taxon>
        <taxon>Propionibacteriales</taxon>
        <taxon>Propionibacteriaceae</taxon>
        <taxon>Microlunatus</taxon>
    </lineage>
</organism>
<comment type="caution">
    <text evidence="1">The sequence shown here is derived from an EMBL/GenBank/DDBJ whole genome shotgun (WGS) entry which is preliminary data.</text>
</comment>
<protein>
    <submittedName>
        <fullName evidence="1">Uncharacterized protein</fullName>
    </submittedName>
</protein>